<dbReference type="InterPro" id="IPR011054">
    <property type="entry name" value="Rudment_hybrid_motif"/>
</dbReference>
<proteinExistence type="inferred from homology"/>
<dbReference type="InterPro" id="IPR013815">
    <property type="entry name" value="ATP_grasp_subdomain_1"/>
</dbReference>
<dbReference type="NCBIfam" id="NF004676">
    <property type="entry name" value="PRK06019.1-2"/>
    <property type="match status" value="1"/>
</dbReference>
<dbReference type="FunFam" id="3.30.1490.20:FF:000015">
    <property type="entry name" value="N5-carboxyaminoimidazole ribonucleotide synthase"/>
    <property type="match status" value="1"/>
</dbReference>
<feature type="binding site" evidence="5">
    <location>
        <position position="144"/>
    </location>
    <ligand>
        <name>ATP</name>
        <dbReference type="ChEBI" id="CHEBI:30616"/>
    </ligand>
</feature>
<sequence length="403" mass="43489">MILPGATLGMLGGGQLGQMFTLAARRMGYAVWVLDPDPDCPAAAVADRHLCAPYEDSASLQEMTATCAAISTEFENVPLRALERAARHVPVRPHAAAVAVAQDRLQEKAFFLGLEMDTAPFAAVRTAADLPVAVASVSFPAILKTARWGYDGKGQGRVASAADLAHVWAGMGKPEAILEERIALTQELSVVMVRAADGMMAFYPVVENRHHQGILDFSVVPARCAESLQDQARRSAARIADALDYVGVLAIEFFVDGAGRLLVSEMAPRPHNSGHFTIDACVHSQFDQQVRALCGLPLGETRLLSPVVMMNLLGDLWENDEPDWSTLLRHPQLKLHLYGKKVARPGRKMGHVNVLAPDIRQAMAVLDALRGDGRRPREAGMGFPDAEHSAGCGPSCKPLRQSQ</sequence>
<comment type="function">
    <text evidence="6">Catalyzes the ATP-dependent conversion of 5-aminoimidazole ribonucleotide (AIR) and HCO(3)- to N5-carboxyaminoimidazole ribonucleotide (N5-CAIR).</text>
</comment>
<feature type="domain" description="ATP-grasp" evidence="8">
    <location>
        <begin position="108"/>
        <end position="294"/>
    </location>
</feature>
<dbReference type="GO" id="GO:0006189">
    <property type="term" value="P:'de novo' IMP biosynthetic process"/>
    <property type="evidence" value="ECO:0007669"/>
    <property type="project" value="UniProtKB-UniRule"/>
</dbReference>
<evidence type="ECO:0000259" key="8">
    <source>
        <dbReference type="PROSITE" id="PS50975"/>
    </source>
</evidence>
<name>A0A845U915_9PROT</name>
<dbReference type="Gene3D" id="3.40.50.20">
    <property type="match status" value="1"/>
</dbReference>
<dbReference type="GO" id="GO:0005524">
    <property type="term" value="F:ATP binding"/>
    <property type="evidence" value="ECO:0007669"/>
    <property type="project" value="UniProtKB-UniRule"/>
</dbReference>
<dbReference type="PROSITE" id="PS50975">
    <property type="entry name" value="ATP_GRASP"/>
    <property type="match status" value="1"/>
</dbReference>
<feature type="binding site" evidence="5">
    <location>
        <position position="187"/>
    </location>
    <ligand>
        <name>ATP</name>
        <dbReference type="ChEBI" id="CHEBI:30616"/>
    </ligand>
</feature>
<dbReference type="InterPro" id="IPR040686">
    <property type="entry name" value="PurK_C"/>
</dbReference>
<evidence type="ECO:0000256" key="1">
    <source>
        <dbReference type="ARBA" id="ARBA00022598"/>
    </source>
</evidence>
<comment type="subunit">
    <text evidence="5 6">Homodimer.</text>
</comment>
<dbReference type="PANTHER" id="PTHR11609">
    <property type="entry name" value="PURINE BIOSYNTHESIS PROTEIN 6/7, PUR6/7"/>
    <property type="match status" value="1"/>
</dbReference>
<dbReference type="SUPFAM" id="SSF52440">
    <property type="entry name" value="PreATP-grasp domain"/>
    <property type="match status" value="1"/>
</dbReference>
<dbReference type="EMBL" id="WNJL01000001">
    <property type="protein sequence ID" value="NDU41190.1"/>
    <property type="molecule type" value="Genomic_DNA"/>
</dbReference>
<dbReference type="NCBIfam" id="NF004675">
    <property type="entry name" value="PRK06019.1-1"/>
    <property type="match status" value="1"/>
</dbReference>
<evidence type="ECO:0000256" key="5">
    <source>
        <dbReference type="HAMAP-Rule" id="MF_01928"/>
    </source>
</evidence>
<feature type="binding site" evidence="5">
    <location>
        <position position="210"/>
    </location>
    <ligand>
        <name>ATP</name>
        <dbReference type="ChEBI" id="CHEBI:30616"/>
    </ligand>
</feature>
<dbReference type="UniPathway" id="UPA00074">
    <property type="reaction ID" value="UER00942"/>
</dbReference>
<evidence type="ECO:0000313" key="9">
    <source>
        <dbReference type="EMBL" id="NDU41190.1"/>
    </source>
</evidence>
<dbReference type="FunFam" id="3.30.470.20:FF:000029">
    <property type="entry name" value="N5-carboxyaminoimidazole ribonucleotide synthase"/>
    <property type="match status" value="1"/>
</dbReference>
<dbReference type="Gene3D" id="3.30.1490.20">
    <property type="entry name" value="ATP-grasp fold, A domain"/>
    <property type="match status" value="1"/>
</dbReference>
<dbReference type="NCBIfam" id="TIGR01161">
    <property type="entry name" value="purK"/>
    <property type="match status" value="1"/>
</dbReference>
<comment type="caution">
    <text evidence="5">Lacks conserved residue(s) required for the propagation of feature annotation.</text>
</comment>
<dbReference type="Gene3D" id="3.30.470.20">
    <property type="entry name" value="ATP-grasp fold, B domain"/>
    <property type="match status" value="1"/>
</dbReference>
<evidence type="ECO:0000256" key="2">
    <source>
        <dbReference type="ARBA" id="ARBA00022741"/>
    </source>
</evidence>
<feature type="region of interest" description="Disordered" evidence="7">
    <location>
        <begin position="375"/>
        <end position="403"/>
    </location>
</feature>
<comment type="pathway">
    <text evidence="5 6">Purine metabolism; IMP biosynthesis via de novo pathway; 5-amino-1-(5-phospho-D-ribosyl)imidazole-4-carboxylate from 5-amino-1-(5-phospho-D-ribosyl)imidazole (N5-CAIR route): step 1/2.</text>
</comment>
<keyword evidence="4 5" id="KW-0067">ATP-binding</keyword>
<dbReference type="EC" id="6.3.4.18" evidence="5 6"/>
<dbReference type="GO" id="GO:0034028">
    <property type="term" value="F:5-(carboxyamino)imidazole ribonucleotide synthase activity"/>
    <property type="evidence" value="ECO:0007669"/>
    <property type="project" value="UniProtKB-UniRule"/>
</dbReference>
<dbReference type="HAMAP" id="MF_01928">
    <property type="entry name" value="PurK"/>
    <property type="match status" value="1"/>
</dbReference>
<keyword evidence="1 5" id="KW-0436">Ligase</keyword>
<organism evidence="9">
    <name type="scientific">Acidithiobacillus ferrianus</name>
    <dbReference type="NCBI Taxonomy" id="2678518"/>
    <lineage>
        <taxon>Bacteria</taxon>
        <taxon>Pseudomonadati</taxon>
        <taxon>Pseudomonadota</taxon>
        <taxon>Acidithiobacillia</taxon>
        <taxon>Acidithiobacillales</taxon>
        <taxon>Acidithiobacillaceae</taxon>
        <taxon>Acidithiobacillus</taxon>
    </lineage>
</organism>
<comment type="catalytic activity">
    <reaction evidence="5 6">
        <text>5-amino-1-(5-phospho-beta-D-ribosyl)imidazole + hydrogencarbonate + ATP = 5-carboxyamino-1-(5-phospho-D-ribosyl)imidazole + ADP + phosphate + 2 H(+)</text>
        <dbReference type="Rhea" id="RHEA:19317"/>
        <dbReference type="ChEBI" id="CHEBI:15378"/>
        <dbReference type="ChEBI" id="CHEBI:17544"/>
        <dbReference type="ChEBI" id="CHEBI:30616"/>
        <dbReference type="ChEBI" id="CHEBI:43474"/>
        <dbReference type="ChEBI" id="CHEBI:58730"/>
        <dbReference type="ChEBI" id="CHEBI:137981"/>
        <dbReference type="ChEBI" id="CHEBI:456216"/>
        <dbReference type="EC" id="6.3.4.18"/>
    </reaction>
</comment>
<reference evidence="9" key="1">
    <citation type="submission" date="2019-11" db="EMBL/GenBank/DDBJ databases">
        <title>Acidithiobacillus ferrianus sp. nov.: a facultatively anaerobic and extremely acidophilic chemolithoautotroph.</title>
        <authorList>
            <person name="Norris P.R."/>
            <person name="Falagan C."/>
            <person name="Moya-Beltran A."/>
            <person name="Castro M."/>
            <person name="Quatrini R."/>
            <person name="Johnson D.B."/>
        </authorList>
    </citation>
    <scope>NUCLEOTIDE SEQUENCE [LARGE SCALE GENOMIC DNA]</scope>
    <source>
        <strain evidence="9">MG</strain>
    </source>
</reference>
<gene>
    <name evidence="5 6" type="primary">purK</name>
    <name evidence="9" type="ORF">GL267_00650</name>
</gene>
<feature type="binding site" evidence="5">
    <location>
        <begin position="149"/>
        <end position="155"/>
    </location>
    <ligand>
        <name>ATP</name>
        <dbReference type="ChEBI" id="CHEBI:30616"/>
    </ligand>
</feature>
<dbReference type="GO" id="GO:0046872">
    <property type="term" value="F:metal ion binding"/>
    <property type="evidence" value="ECO:0007669"/>
    <property type="project" value="InterPro"/>
</dbReference>
<comment type="caution">
    <text evidence="9">The sequence shown here is derived from an EMBL/GenBank/DDBJ whole genome shotgun (WGS) entry which is preliminary data.</text>
</comment>
<protein>
    <recommendedName>
        <fullName evidence="5 6">N5-carboxyaminoimidazole ribonucleotide synthase</fullName>
        <shortName evidence="5 6">N5-CAIR synthase</shortName>
        <ecNumber evidence="5 6">6.3.4.18</ecNumber>
    </recommendedName>
    <alternativeName>
        <fullName evidence="5 6">5-(carboxyamino)imidazole ribonucleotide synthetase</fullName>
    </alternativeName>
</protein>
<dbReference type="Pfam" id="PF02222">
    <property type="entry name" value="ATP-grasp"/>
    <property type="match status" value="1"/>
</dbReference>
<dbReference type="SUPFAM" id="SSF56059">
    <property type="entry name" value="Glutathione synthetase ATP-binding domain-like"/>
    <property type="match status" value="1"/>
</dbReference>
<comment type="similarity">
    <text evidence="5 6">Belongs to the PurK/PurT family.</text>
</comment>
<dbReference type="GO" id="GO:0005829">
    <property type="term" value="C:cytosol"/>
    <property type="evidence" value="ECO:0007669"/>
    <property type="project" value="TreeGrafter"/>
</dbReference>
<feature type="binding site" evidence="5">
    <location>
        <begin position="179"/>
        <end position="182"/>
    </location>
    <ligand>
        <name>ATP</name>
        <dbReference type="ChEBI" id="CHEBI:30616"/>
    </ligand>
</feature>
<evidence type="ECO:0000256" key="7">
    <source>
        <dbReference type="SAM" id="MobiDB-lite"/>
    </source>
</evidence>
<dbReference type="RefSeq" id="WP_163095492.1">
    <property type="nucleotide sequence ID" value="NZ_CP127523.1"/>
</dbReference>
<keyword evidence="3 5" id="KW-0658">Purine biosynthesis</keyword>
<dbReference type="NCBIfam" id="NF004679">
    <property type="entry name" value="PRK06019.1-5"/>
    <property type="match status" value="1"/>
</dbReference>
<dbReference type="PANTHER" id="PTHR11609:SF5">
    <property type="entry name" value="PHOSPHORIBOSYLAMINOIMIDAZOLE CARBOXYLASE"/>
    <property type="match status" value="1"/>
</dbReference>
<dbReference type="NCBIfam" id="NF004677">
    <property type="entry name" value="PRK06019.1-3"/>
    <property type="match status" value="1"/>
</dbReference>
<evidence type="ECO:0000256" key="3">
    <source>
        <dbReference type="ARBA" id="ARBA00022755"/>
    </source>
</evidence>
<dbReference type="InterPro" id="IPR003135">
    <property type="entry name" value="ATP-grasp_carboxylate-amine"/>
</dbReference>
<evidence type="ECO:0000256" key="6">
    <source>
        <dbReference type="RuleBase" id="RU361200"/>
    </source>
</evidence>
<dbReference type="AlphaFoldDB" id="A0A845U915"/>
<keyword evidence="2 5" id="KW-0547">Nucleotide-binding</keyword>
<dbReference type="InterPro" id="IPR054350">
    <property type="entry name" value="PurT/PurK_preATP-grasp"/>
</dbReference>
<dbReference type="InterPro" id="IPR011761">
    <property type="entry name" value="ATP-grasp"/>
</dbReference>
<dbReference type="GO" id="GO:0004638">
    <property type="term" value="F:phosphoribosylaminoimidazole carboxylase activity"/>
    <property type="evidence" value="ECO:0007669"/>
    <property type="project" value="InterPro"/>
</dbReference>
<accession>A0A845U915</accession>
<dbReference type="Pfam" id="PF22660">
    <property type="entry name" value="RS_preATP-grasp-like"/>
    <property type="match status" value="1"/>
</dbReference>
<dbReference type="InterPro" id="IPR005875">
    <property type="entry name" value="PurK"/>
</dbReference>
<evidence type="ECO:0000256" key="4">
    <source>
        <dbReference type="ARBA" id="ARBA00022840"/>
    </source>
</evidence>
<dbReference type="Pfam" id="PF17769">
    <property type="entry name" value="PurK_C"/>
    <property type="match status" value="1"/>
</dbReference>
<comment type="function">
    <text evidence="5">Catalyzes the ATP-dependent conversion of 5-aminoimidazole ribonucleotide (AIR) and HCO(3)(-) to N5-carboxyaminoimidazole ribonucleotide (N5-CAIR).</text>
</comment>
<dbReference type="InterPro" id="IPR016185">
    <property type="entry name" value="PreATP-grasp_dom_sf"/>
</dbReference>
<feature type="binding site" evidence="5">
    <location>
        <position position="104"/>
    </location>
    <ligand>
        <name>ATP</name>
        <dbReference type="ChEBI" id="CHEBI:30616"/>
    </ligand>
</feature>
<dbReference type="SUPFAM" id="SSF51246">
    <property type="entry name" value="Rudiment single hybrid motif"/>
    <property type="match status" value="1"/>
</dbReference>